<comment type="caution">
    <text evidence="11">The sequence shown here is derived from an EMBL/GenBank/DDBJ whole genome shotgun (WGS) entry which is preliminary data.</text>
</comment>
<dbReference type="GO" id="GO:0004984">
    <property type="term" value="F:olfactory receptor activity"/>
    <property type="evidence" value="ECO:0007669"/>
    <property type="project" value="InterPro"/>
</dbReference>
<evidence type="ECO:0000256" key="10">
    <source>
        <dbReference type="SAM" id="Phobius"/>
    </source>
</evidence>
<keyword evidence="2" id="KW-1003">Cell membrane</keyword>
<keyword evidence="3" id="KW-0716">Sensory transduction</keyword>
<keyword evidence="4 10" id="KW-0812">Transmembrane</keyword>
<evidence type="ECO:0000256" key="7">
    <source>
        <dbReference type="ARBA" id="ARBA00023136"/>
    </source>
</evidence>
<proteinExistence type="predicted"/>
<evidence type="ECO:0000256" key="2">
    <source>
        <dbReference type="ARBA" id="ARBA00022475"/>
    </source>
</evidence>
<dbReference type="AlphaFoldDB" id="A0AAW1NEE2"/>
<dbReference type="Pfam" id="PF02949">
    <property type="entry name" value="7tm_6"/>
    <property type="match status" value="1"/>
</dbReference>
<keyword evidence="12" id="KW-1185">Reference proteome</keyword>
<evidence type="ECO:0000256" key="1">
    <source>
        <dbReference type="ARBA" id="ARBA00004651"/>
    </source>
</evidence>
<name>A0AAW1NEE2_POPJA</name>
<comment type="subcellular location">
    <subcellularLocation>
        <location evidence="1">Cell membrane</location>
        <topology evidence="1">Multi-pass membrane protein</topology>
    </subcellularLocation>
</comment>
<evidence type="ECO:0000256" key="4">
    <source>
        <dbReference type="ARBA" id="ARBA00022692"/>
    </source>
</evidence>
<evidence type="ECO:0000256" key="3">
    <source>
        <dbReference type="ARBA" id="ARBA00022606"/>
    </source>
</evidence>
<feature type="transmembrane region" description="Helical" evidence="10">
    <location>
        <begin position="101"/>
        <end position="123"/>
    </location>
</feature>
<organism evidence="11 12">
    <name type="scientific">Popillia japonica</name>
    <name type="common">Japanese beetle</name>
    <dbReference type="NCBI Taxonomy" id="7064"/>
    <lineage>
        <taxon>Eukaryota</taxon>
        <taxon>Metazoa</taxon>
        <taxon>Ecdysozoa</taxon>
        <taxon>Arthropoda</taxon>
        <taxon>Hexapoda</taxon>
        <taxon>Insecta</taxon>
        <taxon>Pterygota</taxon>
        <taxon>Neoptera</taxon>
        <taxon>Endopterygota</taxon>
        <taxon>Coleoptera</taxon>
        <taxon>Polyphaga</taxon>
        <taxon>Scarabaeiformia</taxon>
        <taxon>Scarabaeidae</taxon>
        <taxon>Rutelinae</taxon>
        <taxon>Popillia</taxon>
    </lineage>
</organism>
<evidence type="ECO:0000256" key="6">
    <source>
        <dbReference type="ARBA" id="ARBA00022989"/>
    </source>
</evidence>
<evidence type="ECO:0000256" key="5">
    <source>
        <dbReference type="ARBA" id="ARBA00022725"/>
    </source>
</evidence>
<protein>
    <submittedName>
        <fullName evidence="11">7tm Odorant receptor</fullName>
    </submittedName>
</protein>
<dbReference type="PANTHER" id="PTHR21137">
    <property type="entry name" value="ODORANT RECEPTOR"/>
    <property type="match status" value="1"/>
</dbReference>
<dbReference type="EMBL" id="JASPKY010000003">
    <property type="protein sequence ID" value="KAK9758863.1"/>
    <property type="molecule type" value="Genomic_DNA"/>
</dbReference>
<sequence>MFLRPALNNNAKYIFHCYEPESFTLDTITLACQYYFVAIVLCITGSYDFMYISYSVHIIIQLRLLKHKLRNSIGDQDIATLHNCVKHHQLLLSIFQRMNRVYFWMFLFHYFVTLITGCTQLYLVLLGNIGFIDLVSIGIYIIELVLQFGYWCFAVEEIVYELSTISNAIYMSKWYQKGKIVKNILLIVMMKAQRQKYMTAGGLMDINIYTFGSVRSDKKNQSPNN</sequence>
<dbReference type="Proteomes" id="UP001458880">
    <property type="component" value="Unassembled WGS sequence"/>
</dbReference>
<keyword evidence="8 11" id="KW-0675">Receptor</keyword>
<dbReference type="PANTHER" id="PTHR21137:SF35">
    <property type="entry name" value="ODORANT RECEPTOR 19A-RELATED"/>
    <property type="match status" value="1"/>
</dbReference>
<keyword evidence="7 10" id="KW-0472">Membrane</keyword>
<dbReference type="InterPro" id="IPR004117">
    <property type="entry name" value="7tm6_olfct_rcpt"/>
</dbReference>
<keyword evidence="5" id="KW-0552">Olfaction</keyword>
<gene>
    <name evidence="11" type="ORF">QE152_g492</name>
</gene>
<dbReference type="GO" id="GO:0007165">
    <property type="term" value="P:signal transduction"/>
    <property type="evidence" value="ECO:0007669"/>
    <property type="project" value="UniProtKB-KW"/>
</dbReference>
<evidence type="ECO:0000313" key="11">
    <source>
        <dbReference type="EMBL" id="KAK9758863.1"/>
    </source>
</evidence>
<keyword evidence="6 10" id="KW-1133">Transmembrane helix</keyword>
<evidence type="ECO:0000256" key="8">
    <source>
        <dbReference type="ARBA" id="ARBA00023170"/>
    </source>
</evidence>
<feature type="transmembrane region" description="Helical" evidence="10">
    <location>
        <begin position="34"/>
        <end position="60"/>
    </location>
</feature>
<evidence type="ECO:0000256" key="9">
    <source>
        <dbReference type="ARBA" id="ARBA00023224"/>
    </source>
</evidence>
<evidence type="ECO:0000313" key="12">
    <source>
        <dbReference type="Proteomes" id="UP001458880"/>
    </source>
</evidence>
<dbReference type="GO" id="GO:0005886">
    <property type="term" value="C:plasma membrane"/>
    <property type="evidence" value="ECO:0007669"/>
    <property type="project" value="UniProtKB-SubCell"/>
</dbReference>
<dbReference type="GO" id="GO:0005549">
    <property type="term" value="F:odorant binding"/>
    <property type="evidence" value="ECO:0007669"/>
    <property type="project" value="InterPro"/>
</dbReference>
<reference evidence="11 12" key="1">
    <citation type="journal article" date="2024" name="BMC Genomics">
        <title>De novo assembly and annotation of Popillia japonica's genome with initial clues to its potential as an invasive pest.</title>
        <authorList>
            <person name="Cucini C."/>
            <person name="Boschi S."/>
            <person name="Funari R."/>
            <person name="Cardaioli E."/>
            <person name="Iannotti N."/>
            <person name="Marturano G."/>
            <person name="Paoli F."/>
            <person name="Bruttini M."/>
            <person name="Carapelli A."/>
            <person name="Frati F."/>
            <person name="Nardi F."/>
        </authorList>
    </citation>
    <scope>NUCLEOTIDE SEQUENCE [LARGE SCALE GENOMIC DNA]</scope>
    <source>
        <strain evidence="11">DMR45628</strain>
    </source>
</reference>
<feature type="transmembrane region" description="Helical" evidence="10">
    <location>
        <begin position="129"/>
        <end position="153"/>
    </location>
</feature>
<accession>A0AAW1NEE2</accession>
<keyword evidence="9" id="KW-0807">Transducer</keyword>